<dbReference type="EMBL" id="REGN01000062">
    <property type="protein sequence ID" value="RNA44721.1"/>
    <property type="molecule type" value="Genomic_DNA"/>
</dbReference>
<keyword evidence="2" id="KW-1185">Reference proteome</keyword>
<evidence type="ECO:0000313" key="2">
    <source>
        <dbReference type="Proteomes" id="UP000276133"/>
    </source>
</evidence>
<gene>
    <name evidence="1" type="ORF">BpHYR1_028674</name>
</gene>
<organism evidence="1 2">
    <name type="scientific">Brachionus plicatilis</name>
    <name type="common">Marine rotifer</name>
    <name type="synonym">Brachionus muelleri</name>
    <dbReference type="NCBI Taxonomy" id="10195"/>
    <lineage>
        <taxon>Eukaryota</taxon>
        <taxon>Metazoa</taxon>
        <taxon>Spiralia</taxon>
        <taxon>Gnathifera</taxon>
        <taxon>Rotifera</taxon>
        <taxon>Eurotatoria</taxon>
        <taxon>Monogononta</taxon>
        <taxon>Pseudotrocha</taxon>
        <taxon>Ploima</taxon>
        <taxon>Brachionidae</taxon>
        <taxon>Brachionus</taxon>
    </lineage>
</organism>
<accession>A0A3M7TAR3</accession>
<dbReference type="Proteomes" id="UP000276133">
    <property type="component" value="Unassembled WGS sequence"/>
</dbReference>
<comment type="caution">
    <text evidence="1">The sequence shown here is derived from an EMBL/GenBank/DDBJ whole genome shotgun (WGS) entry which is preliminary data.</text>
</comment>
<dbReference type="AlphaFoldDB" id="A0A3M7TAR3"/>
<sequence length="71" mass="8705">MFNSDLKIVDLQKNVEIESYLKCEIREFQNLQHLLNKIKIHYEKYAYYCTMKFWKMNKVLLATKKLNTTKK</sequence>
<protein>
    <submittedName>
        <fullName evidence="1">Uncharacterized protein</fullName>
    </submittedName>
</protein>
<proteinExistence type="predicted"/>
<reference evidence="1 2" key="1">
    <citation type="journal article" date="2018" name="Sci. Rep.">
        <title>Genomic signatures of local adaptation to the degree of environmental predictability in rotifers.</title>
        <authorList>
            <person name="Franch-Gras L."/>
            <person name="Hahn C."/>
            <person name="Garcia-Roger E.M."/>
            <person name="Carmona M.J."/>
            <person name="Serra M."/>
            <person name="Gomez A."/>
        </authorList>
    </citation>
    <scope>NUCLEOTIDE SEQUENCE [LARGE SCALE GENOMIC DNA]</scope>
    <source>
        <strain evidence="1">HYR1</strain>
    </source>
</reference>
<name>A0A3M7TAR3_BRAPC</name>
<evidence type="ECO:0000313" key="1">
    <source>
        <dbReference type="EMBL" id="RNA44721.1"/>
    </source>
</evidence>